<dbReference type="SUPFAM" id="SSF49464">
    <property type="entry name" value="Carboxypeptidase regulatory domain-like"/>
    <property type="match status" value="1"/>
</dbReference>
<evidence type="ECO:0000313" key="2">
    <source>
        <dbReference type="Proteomes" id="UP000198984"/>
    </source>
</evidence>
<dbReference type="RefSeq" id="WP_089906569.1">
    <property type="nucleotide sequence ID" value="NZ_FOBB01000001.1"/>
</dbReference>
<organism evidence="1 2">
    <name type="scientific">Chitinophaga rupis</name>
    <dbReference type="NCBI Taxonomy" id="573321"/>
    <lineage>
        <taxon>Bacteria</taxon>
        <taxon>Pseudomonadati</taxon>
        <taxon>Bacteroidota</taxon>
        <taxon>Chitinophagia</taxon>
        <taxon>Chitinophagales</taxon>
        <taxon>Chitinophagaceae</taxon>
        <taxon>Chitinophaga</taxon>
    </lineage>
</organism>
<protein>
    <submittedName>
        <fullName evidence="1">CarboxypepD_reg-like domain-containing protein</fullName>
    </submittedName>
</protein>
<dbReference type="Pfam" id="PF13715">
    <property type="entry name" value="CarbopepD_reg_2"/>
    <property type="match status" value="1"/>
</dbReference>
<reference evidence="1 2" key="1">
    <citation type="submission" date="2016-10" db="EMBL/GenBank/DDBJ databases">
        <authorList>
            <person name="de Groot N.N."/>
        </authorList>
    </citation>
    <scope>NUCLEOTIDE SEQUENCE [LARGE SCALE GENOMIC DNA]</scope>
    <source>
        <strain evidence="1 2">DSM 21039</strain>
    </source>
</reference>
<keyword evidence="2" id="KW-1185">Reference proteome</keyword>
<dbReference type="Proteomes" id="UP000198984">
    <property type="component" value="Unassembled WGS sequence"/>
</dbReference>
<dbReference type="AlphaFoldDB" id="A0A1H7IB19"/>
<dbReference type="STRING" id="573321.SAMN04488505_101508"/>
<gene>
    <name evidence="1" type="ORF">SAMN04488505_101508</name>
</gene>
<evidence type="ECO:0000313" key="1">
    <source>
        <dbReference type="EMBL" id="SEK59679.1"/>
    </source>
</evidence>
<proteinExistence type="predicted"/>
<accession>A0A1H7IB19</accession>
<dbReference type="InterPro" id="IPR008969">
    <property type="entry name" value="CarboxyPept-like_regulatory"/>
</dbReference>
<name>A0A1H7IB19_9BACT</name>
<dbReference type="OrthoDB" id="714262at2"/>
<sequence>MPIRKNRQYTYIYTGALLSLLLLLLAGLQPVCAQQVKLNGMVVDADTKTGLPAVTIINKRTQTGAMTNETGRFLIEAMPGDTIEFSMLSYYKKEIVTPLEAASFNIYLNKRIFGLQQVNVRGKNYHNDSLATREEYGKYFNYKKPGAMDVLKTLPANPVTALSYLMPSKTRKRKEQFHEQLLYWEKEKFIDYRYSPELVAKMTKLESPELDSFMLHYRPGYNFLQNATDYDLLLYIKQSFEQYKQEKKEQPAAQQD</sequence>
<dbReference type="EMBL" id="FOBB01000001">
    <property type="protein sequence ID" value="SEK59679.1"/>
    <property type="molecule type" value="Genomic_DNA"/>
</dbReference>